<dbReference type="EMBL" id="PXWG01000007">
    <property type="protein sequence ID" value="PSJ29709.1"/>
    <property type="molecule type" value="Genomic_DNA"/>
</dbReference>
<dbReference type="Proteomes" id="UP000242427">
    <property type="component" value="Unassembled WGS sequence"/>
</dbReference>
<protein>
    <submittedName>
        <fullName evidence="2">Uncharacterized protein</fullName>
    </submittedName>
</protein>
<evidence type="ECO:0000256" key="1">
    <source>
        <dbReference type="SAM" id="MobiDB-lite"/>
    </source>
</evidence>
<organism evidence="2 3">
    <name type="scientific">Streptosporangium nondiastaticum</name>
    <dbReference type="NCBI Taxonomy" id="35764"/>
    <lineage>
        <taxon>Bacteria</taxon>
        <taxon>Bacillati</taxon>
        <taxon>Actinomycetota</taxon>
        <taxon>Actinomycetes</taxon>
        <taxon>Streptosporangiales</taxon>
        <taxon>Streptosporangiaceae</taxon>
        <taxon>Streptosporangium</taxon>
    </lineage>
</organism>
<comment type="caution">
    <text evidence="2">The sequence shown here is derived from an EMBL/GenBank/DDBJ whole genome shotgun (WGS) entry which is preliminary data.</text>
</comment>
<keyword evidence="3" id="KW-1185">Reference proteome</keyword>
<proteinExistence type="predicted"/>
<name>A0A9X7PIZ5_9ACTN</name>
<dbReference type="AlphaFoldDB" id="A0A9X7PIZ5"/>
<evidence type="ECO:0000313" key="2">
    <source>
        <dbReference type="EMBL" id="PSJ29709.1"/>
    </source>
</evidence>
<gene>
    <name evidence="2" type="ORF">B7P34_05465</name>
</gene>
<feature type="region of interest" description="Disordered" evidence="1">
    <location>
        <begin position="39"/>
        <end position="58"/>
    </location>
</feature>
<evidence type="ECO:0000313" key="3">
    <source>
        <dbReference type="Proteomes" id="UP000242427"/>
    </source>
</evidence>
<sequence>MRSAFPGRPSFLLAVAVIGVLVPFRAAAEEHAFVARMGETAPGRGPVLPHGRRGRTGRCRAARLRAAVGAGSVRPRPVRRRRTTTGG</sequence>
<reference evidence="2 3" key="1">
    <citation type="submission" date="2018-03" db="EMBL/GenBank/DDBJ databases">
        <title>Chitinolytic properties of Streptosporangium nondiastaticum TBG75A20.</title>
        <authorList>
            <person name="Gayathri V."/>
            <person name="Shiburaj S."/>
        </authorList>
    </citation>
    <scope>NUCLEOTIDE SEQUENCE [LARGE SCALE GENOMIC DNA]</scope>
    <source>
        <strain evidence="2 3">TBG75A20</strain>
    </source>
</reference>
<accession>A0A9X7PIZ5</accession>